<feature type="transmembrane region" description="Helical" evidence="2">
    <location>
        <begin position="147"/>
        <end position="177"/>
    </location>
</feature>
<gene>
    <name evidence="3" type="ORF">BST26_03155</name>
</gene>
<feature type="compositionally biased region" description="Pro residues" evidence="1">
    <location>
        <begin position="8"/>
        <end position="26"/>
    </location>
</feature>
<keyword evidence="2" id="KW-1133">Transmembrane helix</keyword>
<reference evidence="3 4" key="1">
    <citation type="submission" date="2016-12" db="EMBL/GenBank/DDBJ databases">
        <title>The new phylogeny of genus Mycobacterium.</title>
        <authorList>
            <person name="Tortoli E."/>
            <person name="Trovato A."/>
            <person name="Cirillo D.M."/>
        </authorList>
    </citation>
    <scope>NUCLEOTIDE SEQUENCE [LARGE SCALE GENOMIC DNA]</scope>
    <source>
        <strain evidence="3 4">DSM 45130</strain>
    </source>
</reference>
<comment type="caution">
    <text evidence="3">The sequence shown here is derived from an EMBL/GenBank/DDBJ whole genome shotgun (WGS) entry which is preliminary data.</text>
</comment>
<keyword evidence="2" id="KW-0472">Membrane</keyword>
<evidence type="ECO:0008006" key="5">
    <source>
        <dbReference type="Google" id="ProtNLM"/>
    </source>
</evidence>
<evidence type="ECO:0000313" key="3">
    <source>
        <dbReference type="EMBL" id="ORA73049.1"/>
    </source>
</evidence>
<organism evidence="3 4">
    <name type="scientific">Mycolicibacterium insubricum</name>
    <dbReference type="NCBI Taxonomy" id="444597"/>
    <lineage>
        <taxon>Bacteria</taxon>
        <taxon>Bacillati</taxon>
        <taxon>Actinomycetota</taxon>
        <taxon>Actinomycetes</taxon>
        <taxon>Mycobacteriales</taxon>
        <taxon>Mycobacteriaceae</taxon>
        <taxon>Mycolicibacterium</taxon>
    </lineage>
</organism>
<dbReference type="OrthoDB" id="4829830at2"/>
<dbReference type="Proteomes" id="UP000192801">
    <property type="component" value="Unassembled WGS sequence"/>
</dbReference>
<feature type="region of interest" description="Disordered" evidence="1">
    <location>
        <begin position="1"/>
        <end position="27"/>
    </location>
</feature>
<keyword evidence="4" id="KW-1185">Reference proteome</keyword>
<dbReference type="AlphaFoldDB" id="A0A1X0DLN4"/>
<dbReference type="EMBL" id="MVHS01000005">
    <property type="protein sequence ID" value="ORA73049.1"/>
    <property type="molecule type" value="Genomic_DNA"/>
</dbReference>
<feature type="transmembrane region" description="Helical" evidence="2">
    <location>
        <begin position="53"/>
        <end position="71"/>
    </location>
</feature>
<protein>
    <recommendedName>
        <fullName evidence="5">Integral membrane protein</fullName>
    </recommendedName>
</protein>
<feature type="transmembrane region" description="Helical" evidence="2">
    <location>
        <begin position="105"/>
        <end position="126"/>
    </location>
</feature>
<dbReference type="RefSeq" id="WP_083029317.1">
    <property type="nucleotide sequence ID" value="NZ_MVHS01000005.1"/>
</dbReference>
<accession>A0A1X0DLN4</accession>
<evidence type="ECO:0000313" key="4">
    <source>
        <dbReference type="Proteomes" id="UP000192801"/>
    </source>
</evidence>
<name>A0A1X0DLN4_9MYCO</name>
<feature type="transmembrane region" description="Helical" evidence="2">
    <location>
        <begin position="207"/>
        <end position="240"/>
    </location>
</feature>
<sequence>MTEQTPPGDVPPHGPPPGAPQGPPPGYGAAPQLSIGDAFNWAWNKFTKNAGPLIVGALVILACGAVVYGVFELMAAAVGPDYDRYGRPTGGSEALSVAISFFGRLVWLVVGSVLASGFAGGVLDIANGVPVTFASFLRPRRAGEFILVMLMVFVGIAVGVLACFVGAVVVAVCLLFAPYALLDREISPIDAVKMSFETVKSNVASAILVYLVGTAIMLVGILACGVGFLVAMPVAMLFLVYSWRRMSGGPIAPLTP</sequence>
<dbReference type="STRING" id="444597.BST26_03155"/>
<proteinExistence type="predicted"/>
<keyword evidence="2" id="KW-0812">Transmembrane</keyword>
<evidence type="ECO:0000256" key="1">
    <source>
        <dbReference type="SAM" id="MobiDB-lite"/>
    </source>
</evidence>
<evidence type="ECO:0000256" key="2">
    <source>
        <dbReference type="SAM" id="Phobius"/>
    </source>
</evidence>